<dbReference type="AlphaFoldDB" id="A0A4P6KTQ5"/>
<keyword evidence="2" id="KW-0732">Signal</keyword>
<dbReference type="Proteomes" id="UP000290637">
    <property type="component" value="Chromosome"/>
</dbReference>
<gene>
    <name evidence="3" type="ORF">EWM63_03505</name>
</gene>
<protein>
    <submittedName>
        <fullName evidence="3">Uncharacterized protein</fullName>
    </submittedName>
</protein>
<accession>A0A4P6KTQ5</accession>
<feature type="compositionally biased region" description="Pro residues" evidence="1">
    <location>
        <begin position="29"/>
        <end position="51"/>
    </location>
</feature>
<organism evidence="3 4">
    <name type="scientific">Pseudoduganella lutea</name>
    <dbReference type="NCBI Taxonomy" id="321985"/>
    <lineage>
        <taxon>Bacteria</taxon>
        <taxon>Pseudomonadati</taxon>
        <taxon>Pseudomonadota</taxon>
        <taxon>Betaproteobacteria</taxon>
        <taxon>Burkholderiales</taxon>
        <taxon>Oxalobacteraceae</taxon>
        <taxon>Telluria group</taxon>
        <taxon>Pseudoduganella</taxon>
    </lineage>
</organism>
<name>A0A4P6KTQ5_9BURK</name>
<sequence length="113" mass="11397">MAIRISIALAMALCLGAPGALAQDAAPGPVAPAPLPPAPDAAAPVPAPAPSEKPVRVLPRHLNLKEGCPTCAAVRDPSRPKIGLEPKTTGAAACRAKGRVWDTANRKCLRSGG</sequence>
<keyword evidence="4" id="KW-1185">Reference proteome</keyword>
<feature type="signal peptide" evidence="2">
    <location>
        <begin position="1"/>
        <end position="22"/>
    </location>
</feature>
<dbReference type="EMBL" id="CP035913">
    <property type="protein sequence ID" value="QBE62166.1"/>
    <property type="molecule type" value="Genomic_DNA"/>
</dbReference>
<feature type="chain" id="PRO_5020921055" evidence="2">
    <location>
        <begin position="23"/>
        <end position="113"/>
    </location>
</feature>
<evidence type="ECO:0000313" key="3">
    <source>
        <dbReference type="EMBL" id="QBE62166.1"/>
    </source>
</evidence>
<evidence type="ECO:0000256" key="1">
    <source>
        <dbReference type="SAM" id="MobiDB-lite"/>
    </source>
</evidence>
<reference evidence="3 4" key="1">
    <citation type="submission" date="2019-02" db="EMBL/GenBank/DDBJ databases">
        <title>Draft Genome Sequences of Six Type Strains of the Genus Massilia.</title>
        <authorList>
            <person name="Miess H."/>
            <person name="Frediansyhah A."/>
            <person name="Gross H."/>
        </authorList>
    </citation>
    <scope>NUCLEOTIDE SEQUENCE [LARGE SCALE GENOMIC DNA]</scope>
    <source>
        <strain evidence="3 4">DSM 17473</strain>
    </source>
</reference>
<evidence type="ECO:0000313" key="4">
    <source>
        <dbReference type="Proteomes" id="UP000290637"/>
    </source>
</evidence>
<proteinExistence type="predicted"/>
<evidence type="ECO:0000256" key="2">
    <source>
        <dbReference type="SAM" id="SignalP"/>
    </source>
</evidence>
<dbReference type="KEGG" id="plue:EWM63_03505"/>
<feature type="region of interest" description="Disordered" evidence="1">
    <location>
        <begin position="25"/>
        <end position="53"/>
    </location>
</feature>